<sequence>MESDVMKYLALGISAALTLSGPVFAQDAPERVTRGNLVMENIPEIPREVRERLRQYQNVRGAGFSDFAPDGGIYITTRFGETNQIHYVAQPMGARRQITFYDERTSGASVRPDGSGQFLFTRDVGGDEFFQGFLFDPERSRSVQFTTDQIRNQGFSWSRDGRMIAWAAAGWGDADYTIYMADPADPTTAQEVLQGEGAMSPVDWSPDGSRLLIGRYFSINEARLYVLDIEQGTLTQINPDETNAYGAARFSASGDSIFVVTDEGAEFRRIMEIPVDGGEKRVVAEHDWDVQAMALSPDGSVIAYTTNEGGISEIYIINAATGESLPGPDLPVGLIGGITFSPDGNRIGFTHSSAASPGDAWVYDLVSGELVRWTQSEVGGLDTSRFSAPQLISFESFDGLEVPAFIHRPSGEGPHPVIVSIHGGPEAQARPGFSSTFQYWLQELGAAVVVPNVRGSAGYGNEYVNLDNVFLRENSVRDIGALLDWIATQPDLDENRVVVYGGSYGGYMVLASLVHYSDRLAGGINIVGISNFVTFLENTAGYRQDLRRAEYGDERDPEVREFLESISPANHAHRITAPLFIIQGANDPRVPLSEAEQILAAVREAGGDPWYLVAMDEGHGFARQSNRDFQREAETLFLRDVLGLD</sequence>
<proteinExistence type="predicted"/>
<keyword evidence="7" id="KW-1185">Reference proteome</keyword>
<dbReference type="InterPro" id="IPR002470">
    <property type="entry name" value="Peptidase_S9A"/>
</dbReference>
<dbReference type="InterPro" id="IPR023302">
    <property type="entry name" value="Pept_S9A_N"/>
</dbReference>
<dbReference type="PRINTS" id="PR00862">
    <property type="entry name" value="PROLIGOPTASE"/>
</dbReference>
<dbReference type="InterPro" id="IPR001375">
    <property type="entry name" value="Peptidase_S9_cat"/>
</dbReference>
<dbReference type="PANTHER" id="PTHR42776:SF27">
    <property type="entry name" value="DIPEPTIDYL PEPTIDASE FAMILY MEMBER 6"/>
    <property type="match status" value="1"/>
</dbReference>
<organism evidence="6 7">
    <name type="scientific">Glycocaulis albus</name>
    <dbReference type="NCBI Taxonomy" id="1382801"/>
    <lineage>
        <taxon>Bacteria</taxon>
        <taxon>Pseudomonadati</taxon>
        <taxon>Pseudomonadota</taxon>
        <taxon>Alphaproteobacteria</taxon>
        <taxon>Maricaulales</taxon>
        <taxon>Maricaulaceae</taxon>
        <taxon>Glycocaulis</taxon>
    </lineage>
</organism>
<dbReference type="PANTHER" id="PTHR42776">
    <property type="entry name" value="SERINE PEPTIDASE S9 FAMILY MEMBER"/>
    <property type="match status" value="1"/>
</dbReference>
<evidence type="ECO:0000313" key="7">
    <source>
        <dbReference type="Proteomes" id="UP000648722"/>
    </source>
</evidence>
<dbReference type="EMBL" id="BMFS01000001">
    <property type="protein sequence ID" value="GGG90828.1"/>
    <property type="molecule type" value="Genomic_DNA"/>
</dbReference>
<evidence type="ECO:0000313" key="6">
    <source>
        <dbReference type="EMBL" id="GGG90828.1"/>
    </source>
</evidence>
<keyword evidence="1" id="KW-0645">Protease</keyword>
<accession>A0ABQ1XCW7</accession>
<reference evidence="7" key="1">
    <citation type="journal article" date="2019" name="Int. J. Syst. Evol. Microbiol.">
        <title>The Global Catalogue of Microorganisms (GCM) 10K type strain sequencing project: providing services to taxonomists for standard genome sequencing and annotation.</title>
        <authorList>
            <consortium name="The Broad Institute Genomics Platform"/>
            <consortium name="The Broad Institute Genome Sequencing Center for Infectious Disease"/>
            <person name="Wu L."/>
            <person name="Ma J."/>
        </authorList>
    </citation>
    <scope>NUCLEOTIDE SEQUENCE [LARGE SCALE GENOMIC DNA]</scope>
    <source>
        <strain evidence="7">CGMCC 1.12766</strain>
    </source>
</reference>
<dbReference type="InterPro" id="IPR011042">
    <property type="entry name" value="6-blade_b-propeller_TolB-like"/>
</dbReference>
<comment type="caution">
    <text evidence="6">The sequence shown here is derived from an EMBL/GenBank/DDBJ whole genome shotgun (WGS) entry which is preliminary data.</text>
</comment>
<keyword evidence="2" id="KW-0378">Hydrolase</keyword>
<evidence type="ECO:0000256" key="3">
    <source>
        <dbReference type="ARBA" id="ARBA00022825"/>
    </source>
</evidence>
<dbReference type="SUPFAM" id="SSF82171">
    <property type="entry name" value="DPP6 N-terminal domain-like"/>
    <property type="match status" value="1"/>
</dbReference>
<name>A0ABQ1XCW7_9PROT</name>
<evidence type="ECO:0000256" key="1">
    <source>
        <dbReference type="ARBA" id="ARBA00022670"/>
    </source>
</evidence>
<protein>
    <submittedName>
        <fullName evidence="6">Peptidase S9 family protein</fullName>
    </submittedName>
</protein>
<dbReference type="SUPFAM" id="SSF53474">
    <property type="entry name" value="alpha/beta-Hydrolases"/>
    <property type="match status" value="1"/>
</dbReference>
<evidence type="ECO:0000259" key="4">
    <source>
        <dbReference type="Pfam" id="PF00326"/>
    </source>
</evidence>
<dbReference type="Gene3D" id="2.120.10.30">
    <property type="entry name" value="TolB, C-terminal domain"/>
    <property type="match status" value="1"/>
</dbReference>
<dbReference type="Pfam" id="PF02897">
    <property type="entry name" value="Peptidase_S9_N"/>
    <property type="match status" value="1"/>
</dbReference>
<dbReference type="Proteomes" id="UP000648722">
    <property type="component" value="Unassembled WGS sequence"/>
</dbReference>
<dbReference type="Gene3D" id="3.40.50.1820">
    <property type="entry name" value="alpha/beta hydrolase"/>
    <property type="match status" value="1"/>
</dbReference>
<dbReference type="Pfam" id="PF00326">
    <property type="entry name" value="Peptidase_S9"/>
    <property type="match status" value="1"/>
</dbReference>
<evidence type="ECO:0000256" key="2">
    <source>
        <dbReference type="ARBA" id="ARBA00022801"/>
    </source>
</evidence>
<keyword evidence="3" id="KW-0720">Serine protease</keyword>
<evidence type="ECO:0000259" key="5">
    <source>
        <dbReference type="Pfam" id="PF02897"/>
    </source>
</evidence>
<feature type="domain" description="Peptidase S9 prolyl oligopeptidase catalytic" evidence="4">
    <location>
        <begin position="433"/>
        <end position="643"/>
    </location>
</feature>
<feature type="domain" description="Peptidase S9A N-terminal" evidence="5">
    <location>
        <begin position="202"/>
        <end position="374"/>
    </location>
</feature>
<gene>
    <name evidence="6" type="ORF">GCM10007420_02520</name>
</gene>
<dbReference type="InterPro" id="IPR029058">
    <property type="entry name" value="AB_hydrolase_fold"/>
</dbReference>